<dbReference type="InterPro" id="IPR000182">
    <property type="entry name" value="GNAT_dom"/>
</dbReference>
<dbReference type="AlphaFoldDB" id="A0A839HQ71"/>
<evidence type="ECO:0000259" key="1">
    <source>
        <dbReference type="PROSITE" id="PS51186"/>
    </source>
</evidence>
<dbReference type="Pfam" id="PF13508">
    <property type="entry name" value="Acetyltransf_7"/>
    <property type="match status" value="1"/>
</dbReference>
<dbReference type="PANTHER" id="PTHR13355:SF11">
    <property type="entry name" value="GLUCOSAMINE 6-PHOSPHATE N-ACETYLTRANSFERASE"/>
    <property type="match status" value="1"/>
</dbReference>
<reference evidence="2 3" key="1">
    <citation type="journal article" date="2020" name="Arch. Microbiol.">
        <title>The genome sequence of the giant phototrophic gammaproteobacterium Thiospirillum jenense gives insight into its physiological properties and phylogenetic relationships.</title>
        <authorList>
            <person name="Imhoff J.F."/>
            <person name="Meyer T.E."/>
            <person name="Kyndt J.A."/>
        </authorList>
    </citation>
    <scope>NUCLEOTIDE SEQUENCE [LARGE SCALE GENOMIC DNA]</scope>
    <source>
        <strain evidence="2 3">DSM 216</strain>
    </source>
</reference>
<feature type="domain" description="N-acetyltransferase" evidence="1">
    <location>
        <begin position="9"/>
        <end position="160"/>
    </location>
</feature>
<name>A0A839HQ71_9GAMM</name>
<dbReference type="InterPro" id="IPR057691">
    <property type="entry name" value="DUF7931"/>
</dbReference>
<protein>
    <submittedName>
        <fullName evidence="2">GNAT family N-acetyltransferase</fullName>
    </submittedName>
</protein>
<dbReference type="InterPro" id="IPR039143">
    <property type="entry name" value="GNPNAT1-like"/>
</dbReference>
<dbReference type="Pfam" id="PF25559">
    <property type="entry name" value="DUF7931"/>
    <property type="match status" value="1"/>
</dbReference>
<gene>
    <name evidence="2" type="ORF">HUK38_13675</name>
</gene>
<proteinExistence type="predicted"/>
<dbReference type="Gene3D" id="3.40.630.30">
    <property type="match status" value="1"/>
</dbReference>
<dbReference type="CDD" id="cd04301">
    <property type="entry name" value="NAT_SF"/>
    <property type="match status" value="1"/>
</dbReference>
<dbReference type="PROSITE" id="PS51186">
    <property type="entry name" value="GNAT"/>
    <property type="match status" value="1"/>
</dbReference>
<keyword evidence="2" id="KW-0808">Transferase</keyword>
<evidence type="ECO:0000313" key="3">
    <source>
        <dbReference type="Proteomes" id="UP000548632"/>
    </source>
</evidence>
<sequence length="332" mass="37579">MSLSKPANITLRYADWSHDHHFICALRRRVLMTAQDGSTLLDSDMQDAHALHVLAIASMIASTDDVNSTTQPVATARLLTSGQIERMLVLPNWRGQGIGTGLLTALLRAAQERRYPTTWLLAPLSAIDFYSRWGFQLDGTIIDTGNGYYQRMVLMDQTAMLPMDITWRSLGVTAGRMSLPKQSLLGLTIATLATQTRHTLEILTPDFDPALYDTDTVFDAVQQLALTRRGRLPVRILLFDKETLVYRGQRIIELARRLSSDIQIRAVPDELTEQCDRMVLADSVGYCLTRSHNPRLTLVDFNSAAEVRRLRRHFDQLWESSSVHQALRRLYL</sequence>
<organism evidence="2 3">
    <name type="scientific">Thiospirillum jenense</name>
    <dbReference type="NCBI Taxonomy" id="1653858"/>
    <lineage>
        <taxon>Bacteria</taxon>
        <taxon>Pseudomonadati</taxon>
        <taxon>Pseudomonadota</taxon>
        <taxon>Gammaproteobacteria</taxon>
        <taxon>Chromatiales</taxon>
        <taxon>Chromatiaceae</taxon>
        <taxon>Thiospirillum</taxon>
    </lineage>
</organism>
<dbReference type="PANTHER" id="PTHR13355">
    <property type="entry name" value="GLUCOSAMINE 6-PHOSPHATE N-ACETYLTRANSFERASE"/>
    <property type="match status" value="1"/>
</dbReference>
<evidence type="ECO:0000313" key="2">
    <source>
        <dbReference type="EMBL" id="MBB1127262.1"/>
    </source>
</evidence>
<comment type="caution">
    <text evidence="2">The sequence shown here is derived from an EMBL/GenBank/DDBJ whole genome shotgun (WGS) entry which is preliminary data.</text>
</comment>
<dbReference type="Proteomes" id="UP000548632">
    <property type="component" value="Unassembled WGS sequence"/>
</dbReference>
<dbReference type="SUPFAM" id="SSF55729">
    <property type="entry name" value="Acyl-CoA N-acyltransferases (Nat)"/>
    <property type="match status" value="1"/>
</dbReference>
<accession>A0A839HQ71</accession>
<dbReference type="EMBL" id="JABVCQ010000044">
    <property type="protein sequence ID" value="MBB1127262.1"/>
    <property type="molecule type" value="Genomic_DNA"/>
</dbReference>
<dbReference type="InterPro" id="IPR016181">
    <property type="entry name" value="Acyl_CoA_acyltransferase"/>
</dbReference>
<dbReference type="RefSeq" id="WP_182584890.1">
    <property type="nucleotide sequence ID" value="NZ_JABVCQ010000044.1"/>
</dbReference>
<dbReference type="GO" id="GO:0004343">
    <property type="term" value="F:glucosamine 6-phosphate N-acetyltransferase activity"/>
    <property type="evidence" value="ECO:0007669"/>
    <property type="project" value="TreeGrafter"/>
</dbReference>
<keyword evidence="3" id="KW-1185">Reference proteome</keyword>